<sequence length="264" mass="28965">MSYRRFSLFPSSPTLRDLLDRRAIRYQWRDNGPVITSIILAMCVAVWVVELLLSLVWPAGLSMLLSAGAFQPMLATHRPWLFVTSMFLHQPTSIVHILFNMLTLWSVAPVLERMMGHWPFLALYVLSGVGGGLGMMAWAALAPGGYGWLQAAYGASGALFGLFAAMLVVYRRIGADISSMMVWMVINFAMPVVISNIAWQAHVGGFLIGGAFTWLLVSGVHALRGKSLKYRTVVYGVAVLAVMVVLIALCDAANPARMMASLLW</sequence>
<dbReference type="GO" id="GO:0006508">
    <property type="term" value="P:proteolysis"/>
    <property type="evidence" value="ECO:0007669"/>
    <property type="project" value="UniProtKB-KW"/>
</dbReference>
<dbReference type="OrthoDB" id="9807874at2"/>
<keyword evidence="10" id="KW-1185">Reference proteome</keyword>
<comment type="subcellular location">
    <subcellularLocation>
        <location evidence="1">Membrane</location>
        <topology evidence="1">Multi-pass membrane protein</topology>
    </subcellularLocation>
</comment>
<dbReference type="Gene3D" id="1.20.1540.10">
    <property type="entry name" value="Rhomboid-like"/>
    <property type="match status" value="1"/>
</dbReference>
<dbReference type="AlphaFoldDB" id="A0A430FJ21"/>
<evidence type="ECO:0000313" key="9">
    <source>
        <dbReference type="EMBL" id="RSX52718.1"/>
    </source>
</evidence>
<evidence type="ECO:0000313" key="10">
    <source>
        <dbReference type="Proteomes" id="UP000287470"/>
    </source>
</evidence>
<dbReference type="Proteomes" id="UP000287470">
    <property type="component" value="Unassembled WGS sequence"/>
</dbReference>
<dbReference type="RefSeq" id="WP_125969026.1">
    <property type="nucleotide sequence ID" value="NZ_QXGK01000022.1"/>
</dbReference>
<dbReference type="PANTHER" id="PTHR43731:SF14">
    <property type="entry name" value="PRESENILIN-ASSOCIATED RHOMBOID-LIKE PROTEIN, MITOCHONDRIAL"/>
    <property type="match status" value="1"/>
</dbReference>
<keyword evidence="9" id="KW-0645">Protease</keyword>
<feature type="transmembrane region" description="Helical" evidence="7">
    <location>
        <begin position="181"/>
        <end position="199"/>
    </location>
</feature>
<keyword evidence="3 7" id="KW-0812">Transmembrane</keyword>
<evidence type="ECO:0000256" key="7">
    <source>
        <dbReference type="SAM" id="Phobius"/>
    </source>
</evidence>
<comment type="caution">
    <text evidence="9">The sequence shown here is derived from an EMBL/GenBank/DDBJ whole genome shotgun (WGS) entry which is preliminary data.</text>
</comment>
<keyword evidence="5 7" id="KW-1133">Transmembrane helix</keyword>
<dbReference type="EMBL" id="QXGK01000022">
    <property type="protein sequence ID" value="RSX52718.1"/>
    <property type="molecule type" value="Genomic_DNA"/>
</dbReference>
<feature type="transmembrane region" description="Helical" evidence="7">
    <location>
        <begin position="235"/>
        <end position="254"/>
    </location>
</feature>
<organism evidence="9 10">
    <name type="scientific">Bifidobacterium samirii</name>
    <dbReference type="NCBI Taxonomy" id="2306974"/>
    <lineage>
        <taxon>Bacteria</taxon>
        <taxon>Bacillati</taxon>
        <taxon>Actinomycetota</taxon>
        <taxon>Actinomycetes</taxon>
        <taxon>Bifidobacteriales</taxon>
        <taxon>Bifidobacteriaceae</taxon>
        <taxon>Bifidobacterium</taxon>
    </lineage>
</organism>
<evidence type="ECO:0000256" key="5">
    <source>
        <dbReference type="ARBA" id="ARBA00022989"/>
    </source>
</evidence>
<feature type="transmembrane region" description="Helical" evidence="7">
    <location>
        <begin position="34"/>
        <end position="60"/>
    </location>
</feature>
<gene>
    <name evidence="9" type="ORF">D2E24_1764</name>
</gene>
<proteinExistence type="inferred from homology"/>
<comment type="similarity">
    <text evidence="2">Belongs to the peptidase S54 family.</text>
</comment>
<dbReference type="InterPro" id="IPR022764">
    <property type="entry name" value="Peptidase_S54_rhomboid_dom"/>
</dbReference>
<feature type="transmembrane region" description="Helical" evidence="7">
    <location>
        <begin position="120"/>
        <end position="141"/>
    </location>
</feature>
<accession>A0A430FJ21</accession>
<dbReference type="Pfam" id="PF01694">
    <property type="entry name" value="Rhomboid"/>
    <property type="match status" value="1"/>
</dbReference>
<dbReference type="GO" id="GO:0016020">
    <property type="term" value="C:membrane"/>
    <property type="evidence" value="ECO:0007669"/>
    <property type="project" value="UniProtKB-SubCell"/>
</dbReference>
<evidence type="ECO:0000256" key="3">
    <source>
        <dbReference type="ARBA" id="ARBA00022692"/>
    </source>
</evidence>
<evidence type="ECO:0000256" key="1">
    <source>
        <dbReference type="ARBA" id="ARBA00004141"/>
    </source>
</evidence>
<evidence type="ECO:0000256" key="4">
    <source>
        <dbReference type="ARBA" id="ARBA00022801"/>
    </source>
</evidence>
<dbReference type="InterPro" id="IPR035952">
    <property type="entry name" value="Rhomboid-like_sf"/>
</dbReference>
<reference evidence="9 10" key="1">
    <citation type="submission" date="2018-09" db="EMBL/GenBank/DDBJ databases">
        <title>Characterization of the phylogenetic diversity of five novel species belonging to the genus Bifidobacterium.</title>
        <authorList>
            <person name="Lugli G.A."/>
            <person name="Duranti S."/>
            <person name="Milani C."/>
        </authorList>
    </citation>
    <scope>NUCLEOTIDE SEQUENCE [LARGE SCALE GENOMIC DNA]</scope>
    <source>
        <strain evidence="9 10">2033B</strain>
    </source>
</reference>
<keyword evidence="4" id="KW-0378">Hydrolase</keyword>
<feature type="transmembrane region" description="Helical" evidence="7">
    <location>
        <begin position="205"/>
        <end position="223"/>
    </location>
</feature>
<dbReference type="GO" id="GO:0004252">
    <property type="term" value="F:serine-type endopeptidase activity"/>
    <property type="evidence" value="ECO:0007669"/>
    <property type="project" value="InterPro"/>
</dbReference>
<evidence type="ECO:0000259" key="8">
    <source>
        <dbReference type="Pfam" id="PF01694"/>
    </source>
</evidence>
<dbReference type="InterPro" id="IPR050925">
    <property type="entry name" value="Rhomboid_protease_S54"/>
</dbReference>
<evidence type="ECO:0000256" key="6">
    <source>
        <dbReference type="ARBA" id="ARBA00023136"/>
    </source>
</evidence>
<protein>
    <submittedName>
        <fullName evidence="9">Rhomboid family intramembrane serine protease</fullName>
    </submittedName>
</protein>
<dbReference type="PANTHER" id="PTHR43731">
    <property type="entry name" value="RHOMBOID PROTEASE"/>
    <property type="match status" value="1"/>
</dbReference>
<name>A0A430FJ21_9BIFI</name>
<keyword evidence="6 7" id="KW-0472">Membrane</keyword>
<feature type="transmembrane region" description="Helical" evidence="7">
    <location>
        <begin position="147"/>
        <end position="169"/>
    </location>
</feature>
<feature type="domain" description="Peptidase S54 rhomboid" evidence="8">
    <location>
        <begin position="78"/>
        <end position="217"/>
    </location>
</feature>
<dbReference type="SUPFAM" id="SSF144091">
    <property type="entry name" value="Rhomboid-like"/>
    <property type="match status" value="1"/>
</dbReference>
<evidence type="ECO:0000256" key="2">
    <source>
        <dbReference type="ARBA" id="ARBA00009045"/>
    </source>
</evidence>
<feature type="transmembrane region" description="Helical" evidence="7">
    <location>
        <begin position="80"/>
        <end position="108"/>
    </location>
</feature>